<sequence>MSGYLEVKYPFKSNLGLNPFKSWKKQWCILRPSATCGGGSLAVYCSEAGAPAGTVDLPSGCIVKRAKSRTRPHAFAVFSVEEPCKPRVLLAATSNHDAQHWMDKIRNLLNAENLIGEGPLKDSFSVTVLSTELSKKCGLSGADCAVTVGAAGLLVAKPRRLATLLPWPHLAELRSDPDDKNICVLTLDSGFSEGSGVMKLSSPLAGELAAAVRSALRRRALPRAKLSRSEGDLRSRREVEAEEARRSSWYSGPSEVSLDDTDLIMCKEPRSFSAGPLSLRARALLHLAPYDHMSSGYDRRSLLSVASGVYEEIAEEPAGRALAARRALDCEEPTYESVAECLYATVRRARRAPPPPLPPRHHAPCVHTDMYTFLYSNHKTVIDRPMTCTCRLVKLGEAWAGGGAGAAVTRHSSLGSLPRYCHSRTLPKARQPFSVFRKRLKSDSRMASSPKSDNSKEIKDVETKKKKFDFPPPRDIFKSFRVSRKMKNLKIGSALGKGETKSCEFLDDTRHVAANRCSKSVECLEVAPPDEVDGPEEADGDLSLQIDDSSLAALALPPEIVELILRGRDQLAKLRLKEAAAEGEYVPMSPIVPPPPTEHHYIVMSPRTNLA</sequence>
<feature type="domain" description="PH" evidence="2">
    <location>
        <begin position="1"/>
        <end position="110"/>
    </location>
</feature>
<dbReference type="SMART" id="SM00233">
    <property type="entry name" value="PH"/>
    <property type="match status" value="1"/>
</dbReference>
<dbReference type="GO" id="GO:0007169">
    <property type="term" value="P:cell surface receptor protein tyrosine kinase signaling pathway"/>
    <property type="evidence" value="ECO:0007669"/>
    <property type="project" value="TreeGrafter"/>
</dbReference>
<evidence type="ECO:0000259" key="2">
    <source>
        <dbReference type="PROSITE" id="PS50003"/>
    </source>
</evidence>
<dbReference type="InterPro" id="IPR050996">
    <property type="entry name" value="Docking_Protein_DOK"/>
</dbReference>
<dbReference type="Pfam" id="PF00169">
    <property type="entry name" value="PH"/>
    <property type="match status" value="1"/>
</dbReference>
<feature type="compositionally biased region" description="Basic and acidic residues" evidence="1">
    <location>
        <begin position="453"/>
        <end position="463"/>
    </location>
</feature>
<dbReference type="InterPro" id="IPR011993">
    <property type="entry name" value="PH-like_dom_sf"/>
</dbReference>
<dbReference type="PROSITE" id="PS50003">
    <property type="entry name" value="PH_DOMAIN"/>
    <property type="match status" value="1"/>
</dbReference>
<organism evidence="3 4">
    <name type="scientific">Papilio xuthus</name>
    <name type="common">Asian swallowtail butterfly</name>
    <dbReference type="NCBI Taxonomy" id="66420"/>
    <lineage>
        <taxon>Eukaryota</taxon>
        <taxon>Metazoa</taxon>
        <taxon>Ecdysozoa</taxon>
        <taxon>Arthropoda</taxon>
        <taxon>Hexapoda</taxon>
        <taxon>Insecta</taxon>
        <taxon>Pterygota</taxon>
        <taxon>Neoptera</taxon>
        <taxon>Endopterygota</taxon>
        <taxon>Lepidoptera</taxon>
        <taxon>Glossata</taxon>
        <taxon>Ditrysia</taxon>
        <taxon>Papilionoidea</taxon>
        <taxon>Papilionidae</taxon>
        <taxon>Papilioninae</taxon>
        <taxon>Papilio</taxon>
    </lineage>
</organism>
<dbReference type="AlphaFoldDB" id="A0A194PTS1"/>
<dbReference type="Gene3D" id="2.30.29.30">
    <property type="entry name" value="Pleckstrin-homology domain (PH domain)/Phosphotyrosine-binding domain (PTB)"/>
    <property type="match status" value="2"/>
</dbReference>
<reference evidence="3 4" key="1">
    <citation type="journal article" date="2015" name="Nat. Commun.">
        <title>Outbred genome sequencing and CRISPR/Cas9 gene editing in butterflies.</title>
        <authorList>
            <person name="Li X."/>
            <person name="Fan D."/>
            <person name="Zhang W."/>
            <person name="Liu G."/>
            <person name="Zhang L."/>
            <person name="Zhao L."/>
            <person name="Fang X."/>
            <person name="Chen L."/>
            <person name="Dong Y."/>
            <person name="Chen Y."/>
            <person name="Ding Y."/>
            <person name="Zhao R."/>
            <person name="Feng M."/>
            <person name="Zhu Y."/>
            <person name="Feng Y."/>
            <person name="Jiang X."/>
            <person name="Zhu D."/>
            <person name="Xiang H."/>
            <person name="Feng X."/>
            <person name="Li S."/>
            <person name="Wang J."/>
            <person name="Zhang G."/>
            <person name="Kronforst M.R."/>
            <person name="Wang W."/>
        </authorList>
    </citation>
    <scope>NUCLEOTIDE SEQUENCE [LARGE SCALE GENOMIC DNA]</scope>
    <source>
        <strain evidence="3">Ya'a_city_454_Px</strain>
        <tissue evidence="3">Whole body</tissue>
    </source>
</reference>
<gene>
    <name evidence="3" type="ORF">RR46_05787</name>
</gene>
<evidence type="ECO:0000313" key="4">
    <source>
        <dbReference type="Proteomes" id="UP000053268"/>
    </source>
</evidence>
<dbReference type="InterPro" id="IPR001849">
    <property type="entry name" value="PH_domain"/>
</dbReference>
<dbReference type="GO" id="GO:0005737">
    <property type="term" value="C:cytoplasm"/>
    <property type="evidence" value="ECO:0007669"/>
    <property type="project" value="TreeGrafter"/>
</dbReference>
<evidence type="ECO:0000256" key="1">
    <source>
        <dbReference type="SAM" id="MobiDB-lite"/>
    </source>
</evidence>
<dbReference type="PANTHER" id="PTHR21258:SF62">
    <property type="entry name" value="INSULIN RECEPTOR SUBSTRATE 1"/>
    <property type="match status" value="1"/>
</dbReference>
<feature type="region of interest" description="Disordered" evidence="1">
    <location>
        <begin position="439"/>
        <end position="464"/>
    </location>
</feature>
<dbReference type="EMBL" id="KQ459598">
    <property type="protein sequence ID" value="KPI94535.1"/>
    <property type="molecule type" value="Genomic_DNA"/>
</dbReference>
<dbReference type="Proteomes" id="UP000053268">
    <property type="component" value="Unassembled WGS sequence"/>
</dbReference>
<dbReference type="SUPFAM" id="SSF50729">
    <property type="entry name" value="PH domain-like"/>
    <property type="match status" value="1"/>
</dbReference>
<keyword evidence="4" id="KW-1185">Reference proteome</keyword>
<accession>A0A194PTS1</accession>
<protein>
    <recommendedName>
        <fullName evidence="2">PH domain-containing protein</fullName>
    </recommendedName>
</protein>
<dbReference type="CDD" id="cd00821">
    <property type="entry name" value="PH"/>
    <property type="match status" value="1"/>
</dbReference>
<evidence type="ECO:0000313" key="3">
    <source>
        <dbReference type="EMBL" id="KPI94535.1"/>
    </source>
</evidence>
<proteinExistence type="predicted"/>
<name>A0A194PTS1_PAPXU</name>
<dbReference type="PANTHER" id="PTHR21258">
    <property type="entry name" value="DOCKING PROTEIN RELATED"/>
    <property type="match status" value="1"/>
</dbReference>